<feature type="region of interest" description="Disordered" evidence="12">
    <location>
        <begin position="955"/>
        <end position="975"/>
    </location>
</feature>
<dbReference type="NCBIfam" id="TIGR04057">
    <property type="entry name" value="SusC_RagA_signa"/>
    <property type="match status" value="1"/>
</dbReference>
<keyword evidence="9 11" id="KW-0472">Membrane</keyword>
<reference evidence="15 18" key="3">
    <citation type="submission" date="2023-07" db="EMBL/GenBank/DDBJ databases">
        <title>Genome content predicts the carbon catabolic preferences of heterotrophic bacteria.</title>
        <authorList>
            <person name="Gralka M."/>
        </authorList>
    </citation>
    <scope>NUCLEOTIDE SEQUENCE [LARGE SCALE GENOMIC DNA]</scope>
    <source>
        <strain evidence="15 18">4G03</strain>
    </source>
</reference>
<dbReference type="Gene3D" id="2.40.170.20">
    <property type="entry name" value="TonB-dependent receptor, beta-barrel domain"/>
    <property type="match status" value="1"/>
</dbReference>
<evidence type="ECO:0000256" key="6">
    <source>
        <dbReference type="ARBA" id="ARBA00023004"/>
    </source>
</evidence>
<accession>A0A2G1BU32</accession>
<comment type="subcellular location">
    <subcellularLocation>
        <location evidence="1 11">Cell outer membrane</location>
        <topology evidence="1 11">Multi-pass membrane protein</topology>
    </subcellularLocation>
</comment>
<evidence type="ECO:0000313" key="16">
    <source>
        <dbReference type="EMBL" id="PHN97563.1"/>
    </source>
</evidence>
<evidence type="ECO:0000256" key="5">
    <source>
        <dbReference type="ARBA" id="ARBA00022692"/>
    </source>
</evidence>
<keyword evidence="7" id="KW-0406">Ion transport</keyword>
<evidence type="ECO:0000256" key="9">
    <source>
        <dbReference type="ARBA" id="ARBA00023136"/>
    </source>
</evidence>
<keyword evidence="3 11" id="KW-1134">Transmembrane beta strand</keyword>
<sequence length="1082" mass="118329">MKTKFNGILTLFLALIVQISFAQEKTISGTVSDGTGPLPGVNVLIKGTTTGVETDFDGKFSIKAKTGDILVFSFVGMKTIEKKVSPSSTFNISMSSDNVLDEVVVTSLGIKRAKKSLGYASQEIKGDKVSTVKLNNVVNSLSGKISGVQIKANNNFGGSSNFLIRGVSSLTGNNQPLFIVDGIPISNQIENSANQKNGRRGFDYGNAASDINPDDVESINILKGAAASAIYGSRGANGVVIITTKKGKEGNMKVNVSSGITLGKIDRSTFLKYQDKYGAGYGPYYGSTGYFEDIDVNGDGTSDLAVPTYDDGSFGAPLDGSLVYQWDAFVPEHPNFQTATPYVAGKNTPADFFETSHQINNSVSISGSEGKVSYRLGYTNFQNKGILPNSKLDKNTFNFNGTLKVSDRLSTGANANFINQDVTGRNSTGYGDNLMAQFRQWWQVNVDIKDQKYIYDLTGKNYSWNHVGSVGGSPLKPQYWDNPYWTRYQNYQSDNRNRFFGNAFATYKINDWLDLTAKAAVDTYSEVREDRRAVGSVPTEFGLTVGDQGSGYQRTQINFTEFNYDLMLNFNKDISDKLSLNGVLGMNIRKEKNQYWRASTNGGLANPGVYSLRNSVLPVNLPVERLAEKQVNGYYAQATLGYDNKLFIELTDRYDVSSSLPSDNNSYNYYAVSGSFIFSELINADWLNYGKFRAGYAEVGNDLPANNVYDTYSVIDHFGSVALSSFDGTKKNENLVPERTKEIELGIETRFLSNRLGLNLSWYKKDTENQLMPVTTTAATGFTSRWVNAGTIQNKGFEVSLDGKIIKTNDFKWNTTINWSKNDNLVKELYADVENIQLASFQGGVTINATKGQPYGTIRGTGFVYDDNGNKVVDSNGYYKAQANQIIGDANPDWNAGITNTLSYKNLSLSFLIDIQEGGDVYSLDLHYGQGTGLPTYTAALNDLGNPVRDPVTSGPDSGGILNPGVTEDGQPNTTRAPADTYAGAFYWGNSSRNPAALTVYDASYIKLRELSLKYNFPKTWLQNSAVSDVTISLVGRNLWIIDKNVPFADPESGLGAGNAQGYLSGSYPTVRTVGLNVNLEF</sequence>
<dbReference type="GO" id="GO:0006826">
    <property type="term" value="P:iron ion transport"/>
    <property type="evidence" value="ECO:0007669"/>
    <property type="project" value="UniProtKB-KW"/>
</dbReference>
<dbReference type="PANTHER" id="PTHR32552:SF81">
    <property type="entry name" value="TONB-DEPENDENT OUTER MEMBRANE RECEPTOR"/>
    <property type="match status" value="1"/>
</dbReference>
<keyword evidence="13" id="KW-0732">Signal</keyword>
<protein>
    <submittedName>
        <fullName evidence="15">SusC/RagA family TonB-linked outer membrane protein</fullName>
    </submittedName>
    <submittedName>
        <fullName evidence="16">SusC/RagA family protein</fullName>
    </submittedName>
</protein>
<keyword evidence="5 11" id="KW-0812">Transmembrane</keyword>
<dbReference type="InterPro" id="IPR039426">
    <property type="entry name" value="TonB-dep_rcpt-like"/>
</dbReference>
<dbReference type="InterPro" id="IPR023996">
    <property type="entry name" value="TonB-dep_OMP_SusC/RagA"/>
</dbReference>
<dbReference type="InterPro" id="IPR036942">
    <property type="entry name" value="Beta-barrel_TonB_sf"/>
</dbReference>
<dbReference type="GO" id="GO:0009279">
    <property type="term" value="C:cell outer membrane"/>
    <property type="evidence" value="ECO:0007669"/>
    <property type="project" value="UniProtKB-SubCell"/>
</dbReference>
<dbReference type="AlphaFoldDB" id="A0A2G1BU32"/>
<organism evidence="16 17">
    <name type="scientific">Tenacibaculum discolor</name>
    <dbReference type="NCBI Taxonomy" id="361581"/>
    <lineage>
        <taxon>Bacteria</taxon>
        <taxon>Pseudomonadati</taxon>
        <taxon>Bacteroidota</taxon>
        <taxon>Flavobacteriia</taxon>
        <taxon>Flavobacteriales</taxon>
        <taxon>Flavobacteriaceae</taxon>
        <taxon>Tenacibaculum</taxon>
    </lineage>
</organism>
<dbReference type="PANTHER" id="PTHR32552">
    <property type="entry name" value="FERRICHROME IRON RECEPTOR-RELATED"/>
    <property type="match status" value="1"/>
</dbReference>
<gene>
    <name evidence="16" type="ORF">CSC81_08235</name>
    <name evidence="15" type="ORF">Q8W23_11100</name>
</gene>
<keyword evidence="8" id="KW-0798">TonB box</keyword>
<evidence type="ECO:0000256" key="3">
    <source>
        <dbReference type="ARBA" id="ARBA00022452"/>
    </source>
</evidence>
<dbReference type="InterPro" id="IPR012910">
    <property type="entry name" value="Plug_dom"/>
</dbReference>
<evidence type="ECO:0000313" key="18">
    <source>
        <dbReference type="Proteomes" id="UP001242342"/>
    </source>
</evidence>
<evidence type="ECO:0000256" key="13">
    <source>
        <dbReference type="SAM" id="SignalP"/>
    </source>
</evidence>
<keyword evidence="4" id="KW-0410">Iron transport</keyword>
<feature type="signal peptide" evidence="13">
    <location>
        <begin position="1"/>
        <end position="22"/>
    </location>
</feature>
<dbReference type="Pfam" id="PF07715">
    <property type="entry name" value="Plug"/>
    <property type="match status" value="1"/>
</dbReference>
<proteinExistence type="inferred from homology"/>
<dbReference type="InterPro" id="IPR037066">
    <property type="entry name" value="Plug_dom_sf"/>
</dbReference>
<dbReference type="Proteomes" id="UP001242342">
    <property type="component" value="Unassembled WGS sequence"/>
</dbReference>
<evidence type="ECO:0000256" key="2">
    <source>
        <dbReference type="ARBA" id="ARBA00022448"/>
    </source>
</evidence>
<dbReference type="SUPFAM" id="SSF49464">
    <property type="entry name" value="Carboxypeptidase regulatory domain-like"/>
    <property type="match status" value="1"/>
</dbReference>
<evidence type="ECO:0000256" key="8">
    <source>
        <dbReference type="ARBA" id="ARBA00023077"/>
    </source>
</evidence>
<keyword evidence="6" id="KW-0408">Iron</keyword>
<dbReference type="InterPro" id="IPR008969">
    <property type="entry name" value="CarboxyPept-like_regulatory"/>
</dbReference>
<dbReference type="SUPFAM" id="SSF56935">
    <property type="entry name" value="Porins"/>
    <property type="match status" value="1"/>
</dbReference>
<reference evidence="16 17" key="1">
    <citation type="journal article" date="2016" name="Nat. Commun.">
        <title>Microbial interactions lead to rapid micro-scale successions on model marine particles.</title>
        <authorList>
            <person name="Datta M.S."/>
            <person name="Sliwerska E."/>
            <person name="Gore J."/>
            <person name="Polz M.F."/>
            <person name="Cordero O.X."/>
        </authorList>
    </citation>
    <scope>NUCLEOTIDE SEQUENCE [LARGE SCALE GENOMIC DNA]</scope>
    <source>
        <strain evidence="16 17">4G03</strain>
    </source>
</reference>
<evidence type="ECO:0000256" key="1">
    <source>
        <dbReference type="ARBA" id="ARBA00004571"/>
    </source>
</evidence>
<dbReference type="EMBL" id="PDUU01000006">
    <property type="protein sequence ID" value="PHN97563.1"/>
    <property type="molecule type" value="Genomic_DNA"/>
</dbReference>
<evidence type="ECO:0000256" key="12">
    <source>
        <dbReference type="SAM" id="MobiDB-lite"/>
    </source>
</evidence>
<dbReference type="Pfam" id="PF13715">
    <property type="entry name" value="CarbopepD_reg_2"/>
    <property type="match status" value="1"/>
</dbReference>
<keyword evidence="18" id="KW-1185">Reference proteome</keyword>
<evidence type="ECO:0000256" key="4">
    <source>
        <dbReference type="ARBA" id="ARBA00022496"/>
    </source>
</evidence>
<name>A0A2G1BU32_9FLAO</name>
<comment type="caution">
    <text evidence="16">The sequence shown here is derived from an EMBL/GenBank/DDBJ whole genome shotgun (WGS) entry which is preliminary data.</text>
</comment>
<evidence type="ECO:0000313" key="17">
    <source>
        <dbReference type="Proteomes" id="UP000222163"/>
    </source>
</evidence>
<keyword evidence="2 11" id="KW-0813">Transport</keyword>
<dbReference type="InterPro" id="IPR023997">
    <property type="entry name" value="TonB-dep_OMP_SusC/RagA_CS"/>
</dbReference>
<evidence type="ECO:0000256" key="11">
    <source>
        <dbReference type="PROSITE-ProRule" id="PRU01360"/>
    </source>
</evidence>
<reference evidence="16" key="2">
    <citation type="submission" date="2017-10" db="EMBL/GenBank/DDBJ databases">
        <authorList>
            <person name="Enke T.N."/>
            <person name="Cordero O.X."/>
        </authorList>
    </citation>
    <scope>NUCLEOTIDE SEQUENCE</scope>
    <source>
        <strain evidence="16">4G03</strain>
    </source>
</reference>
<dbReference type="EMBL" id="JAUYVU010000008">
    <property type="protein sequence ID" value="MDP2542022.1"/>
    <property type="molecule type" value="Genomic_DNA"/>
</dbReference>
<dbReference type="NCBIfam" id="TIGR04056">
    <property type="entry name" value="OMP_RagA_SusC"/>
    <property type="match status" value="1"/>
</dbReference>
<comment type="similarity">
    <text evidence="11">Belongs to the TonB-dependent receptor family.</text>
</comment>
<evidence type="ECO:0000256" key="10">
    <source>
        <dbReference type="ARBA" id="ARBA00023237"/>
    </source>
</evidence>
<evidence type="ECO:0000259" key="14">
    <source>
        <dbReference type="Pfam" id="PF07715"/>
    </source>
</evidence>
<dbReference type="PROSITE" id="PS52016">
    <property type="entry name" value="TONB_DEPENDENT_REC_3"/>
    <property type="match status" value="1"/>
</dbReference>
<evidence type="ECO:0000256" key="7">
    <source>
        <dbReference type="ARBA" id="ARBA00023065"/>
    </source>
</evidence>
<feature type="chain" id="PRO_5013558360" evidence="13">
    <location>
        <begin position="23"/>
        <end position="1082"/>
    </location>
</feature>
<keyword evidence="10 11" id="KW-0998">Cell outer membrane</keyword>
<dbReference type="Gene3D" id="2.170.130.10">
    <property type="entry name" value="TonB-dependent receptor, plug domain"/>
    <property type="match status" value="1"/>
</dbReference>
<dbReference type="Proteomes" id="UP000222163">
    <property type="component" value="Unassembled WGS sequence"/>
</dbReference>
<dbReference type="RefSeq" id="WP_099215299.1">
    <property type="nucleotide sequence ID" value="NZ_JAUYVU010000008.1"/>
</dbReference>
<evidence type="ECO:0000313" key="15">
    <source>
        <dbReference type="EMBL" id="MDP2542022.1"/>
    </source>
</evidence>
<feature type="domain" description="TonB-dependent receptor plug" evidence="14">
    <location>
        <begin position="115"/>
        <end position="239"/>
    </location>
</feature>